<feature type="transmembrane region" description="Helical" evidence="5">
    <location>
        <begin position="570"/>
        <end position="592"/>
    </location>
</feature>
<dbReference type="Proteomes" id="UP000253083">
    <property type="component" value="Unassembled WGS sequence"/>
</dbReference>
<dbReference type="InterPro" id="IPR036188">
    <property type="entry name" value="FAD/NAD-bd_sf"/>
</dbReference>
<comment type="similarity">
    <text evidence="2">Belongs to the FAD-dependent oxidoreductase family.</text>
</comment>
<proteinExistence type="inferred from homology"/>
<evidence type="ECO:0000256" key="5">
    <source>
        <dbReference type="SAM" id="Phobius"/>
    </source>
</evidence>
<evidence type="ECO:0000256" key="3">
    <source>
        <dbReference type="ARBA" id="ARBA00022630"/>
    </source>
</evidence>
<dbReference type="InterPro" id="IPR050260">
    <property type="entry name" value="FAD-bd_OxRdtase"/>
</dbReference>
<evidence type="ECO:0000313" key="9">
    <source>
        <dbReference type="EMBL" id="RBP51350.1"/>
    </source>
</evidence>
<dbReference type="PANTHER" id="PTHR43429:SF3">
    <property type="entry name" value="NITRITE REDUCTASE [NAD(P)H]"/>
    <property type="match status" value="1"/>
</dbReference>
<feature type="domain" description="FAD/NAD(P)-binding" evidence="7">
    <location>
        <begin position="1"/>
        <end position="290"/>
    </location>
</feature>
<dbReference type="InterPro" id="IPR041575">
    <property type="entry name" value="Rubredoxin_C"/>
</dbReference>
<dbReference type="InterPro" id="IPR007419">
    <property type="entry name" value="BFD-like_2Fe2S-bd_dom"/>
</dbReference>
<evidence type="ECO:0000313" key="10">
    <source>
        <dbReference type="Proteomes" id="UP000253083"/>
    </source>
</evidence>
<dbReference type="PRINTS" id="PR00368">
    <property type="entry name" value="FADPNR"/>
</dbReference>
<dbReference type="Pfam" id="PF04324">
    <property type="entry name" value="Fer2_BFD"/>
    <property type="match status" value="1"/>
</dbReference>
<keyword evidence="5" id="KW-0472">Membrane</keyword>
<dbReference type="Gene3D" id="1.10.10.1100">
    <property type="entry name" value="BFD-like [2Fe-2S]-binding domain"/>
    <property type="match status" value="1"/>
</dbReference>
<dbReference type="GO" id="GO:0016491">
    <property type="term" value="F:oxidoreductase activity"/>
    <property type="evidence" value="ECO:0007669"/>
    <property type="project" value="InterPro"/>
</dbReference>
<feature type="transmembrane region" description="Helical" evidence="5">
    <location>
        <begin position="466"/>
        <end position="487"/>
    </location>
</feature>
<feature type="domain" description="NADH-rubredoxin oxidoreductase C-terminal" evidence="8">
    <location>
        <begin position="319"/>
        <end position="372"/>
    </location>
</feature>
<dbReference type="InterPro" id="IPR023753">
    <property type="entry name" value="FAD/NAD-binding_dom"/>
</dbReference>
<dbReference type="Pfam" id="PF07992">
    <property type="entry name" value="Pyr_redox_2"/>
    <property type="match status" value="1"/>
</dbReference>
<evidence type="ECO:0000259" key="6">
    <source>
        <dbReference type="Pfam" id="PF04324"/>
    </source>
</evidence>
<dbReference type="SUPFAM" id="SSF51905">
    <property type="entry name" value="FAD/NAD(P)-binding domain"/>
    <property type="match status" value="1"/>
</dbReference>
<evidence type="ECO:0000256" key="1">
    <source>
        <dbReference type="ARBA" id="ARBA00001974"/>
    </source>
</evidence>
<sequence>MIIGAGPTGVKAANQLLKKSDELIVKIFNGEPAAPYNRAQLSYYLAGDVGLAELDNHLPAQSDRLFEFDCCRIEHVDTDAKIVLDQYGHEHGYDKLIIATGSLVTPPSIAGNDKSGVYCFRSLSDAQALLKRREDSQNVFVIGSGPLGIETALAMKTLKNRVFLQVRNSLFARDLDANAKGVLADYIRSNGVEIIDDAAVQRIHGNGRVNGVLLTDGRELAIDTVIMCTGVSPFKQLASDAGIDVARGILVDDFMRTNCDGVYAVGECAEHNGVTHGLISPGYEQAEVCVNHIVAAPTTYSGRKGELQFKFRDFSSHLLGDTNEQNRQVLVYKNTLKNVYRKLVLDGRCLVGAVIIGEWDEAGRVASCIAKRKKLSRSATRLFLERGKLWNDEQLSILEQPEEYIVCLCKNVTRGEVSECMKKGFRTLPALGQELEAGITCGSCQPLLSAMLKEPRPNLIMRHYRAIFWASVFSVLVIAITFFAPKLPFERSVQFAFQFEKIWYGSIYKQTTGYILLALIALSGALSLRKRWKILTLGNLDNWRFAHTILGLVALVALIVHTGFRLGENLSFVLMVVFLLATLTGSLVGVFMSRNHHWTDLKLTQYRAWWSRVHYGLLWLLPALLSFHIVSSYYFS</sequence>
<dbReference type="Gene3D" id="3.30.390.30">
    <property type="match status" value="1"/>
</dbReference>
<dbReference type="PANTHER" id="PTHR43429">
    <property type="entry name" value="PYRIDINE NUCLEOTIDE-DISULFIDE OXIDOREDUCTASE DOMAIN-CONTAINING"/>
    <property type="match status" value="1"/>
</dbReference>
<evidence type="ECO:0000256" key="2">
    <source>
        <dbReference type="ARBA" id="ARBA00006442"/>
    </source>
</evidence>
<keyword evidence="4" id="KW-0274">FAD</keyword>
<organism evidence="9 10">
    <name type="scientific">Arenicella xantha</name>
    <dbReference type="NCBI Taxonomy" id="644221"/>
    <lineage>
        <taxon>Bacteria</taxon>
        <taxon>Pseudomonadati</taxon>
        <taxon>Pseudomonadota</taxon>
        <taxon>Gammaproteobacteria</taxon>
        <taxon>Arenicellales</taxon>
        <taxon>Arenicellaceae</taxon>
        <taxon>Arenicella</taxon>
    </lineage>
</organism>
<dbReference type="EMBL" id="QNRT01000002">
    <property type="protein sequence ID" value="RBP51350.1"/>
    <property type="molecule type" value="Genomic_DNA"/>
</dbReference>
<dbReference type="InParanoid" id="A0A395JRN2"/>
<dbReference type="AlphaFoldDB" id="A0A395JRN2"/>
<dbReference type="InterPro" id="IPR016156">
    <property type="entry name" value="FAD/NAD-linked_Rdtase_dimer_sf"/>
</dbReference>
<keyword evidence="3" id="KW-0285">Flavoprotein</keyword>
<dbReference type="PRINTS" id="PR00411">
    <property type="entry name" value="PNDRDTASEI"/>
</dbReference>
<keyword evidence="5" id="KW-1133">Transmembrane helix</keyword>
<evidence type="ECO:0000259" key="7">
    <source>
        <dbReference type="Pfam" id="PF07992"/>
    </source>
</evidence>
<protein>
    <submittedName>
        <fullName evidence="9">Nitrite reductase (NADH) large subunit</fullName>
    </submittedName>
</protein>
<keyword evidence="5" id="KW-0812">Transmembrane</keyword>
<evidence type="ECO:0000259" key="8">
    <source>
        <dbReference type="Pfam" id="PF18267"/>
    </source>
</evidence>
<feature type="transmembrane region" description="Helical" evidence="5">
    <location>
        <begin position="613"/>
        <end position="635"/>
    </location>
</feature>
<dbReference type="InterPro" id="IPR041854">
    <property type="entry name" value="BFD-like_2Fe2S-bd_dom_sf"/>
</dbReference>
<dbReference type="Pfam" id="PF18267">
    <property type="entry name" value="Rubredoxin_C"/>
    <property type="match status" value="1"/>
</dbReference>
<name>A0A395JRN2_9GAMM</name>
<comment type="cofactor">
    <cofactor evidence="1">
        <name>FAD</name>
        <dbReference type="ChEBI" id="CHEBI:57692"/>
    </cofactor>
</comment>
<dbReference type="Gene3D" id="3.50.50.60">
    <property type="entry name" value="FAD/NAD(P)-binding domain"/>
    <property type="match status" value="2"/>
</dbReference>
<feature type="transmembrane region" description="Helical" evidence="5">
    <location>
        <begin position="507"/>
        <end position="525"/>
    </location>
</feature>
<evidence type="ECO:0000256" key="4">
    <source>
        <dbReference type="ARBA" id="ARBA00022827"/>
    </source>
</evidence>
<reference evidence="9 10" key="1">
    <citation type="submission" date="2018-06" db="EMBL/GenBank/DDBJ databases">
        <title>Genomic Encyclopedia of Type Strains, Phase IV (KMG-IV): sequencing the most valuable type-strain genomes for metagenomic binning, comparative biology and taxonomic classification.</title>
        <authorList>
            <person name="Goeker M."/>
        </authorList>
    </citation>
    <scope>NUCLEOTIDE SEQUENCE [LARGE SCALE GENOMIC DNA]</scope>
    <source>
        <strain evidence="9 10">DSM 24032</strain>
    </source>
</reference>
<comment type="caution">
    <text evidence="9">The sequence shown here is derived from an EMBL/GenBank/DDBJ whole genome shotgun (WGS) entry which is preliminary data.</text>
</comment>
<keyword evidence="10" id="KW-1185">Reference proteome</keyword>
<accession>A0A395JRN2</accession>
<gene>
    <name evidence="9" type="ORF">DFR28_102770</name>
</gene>
<feature type="domain" description="BFD-like [2Fe-2S]-binding" evidence="6">
    <location>
        <begin position="405"/>
        <end position="454"/>
    </location>
</feature>
<feature type="transmembrane region" description="Helical" evidence="5">
    <location>
        <begin position="545"/>
        <end position="564"/>
    </location>
</feature>